<evidence type="ECO:0000256" key="4">
    <source>
        <dbReference type="ARBA" id="ARBA00022692"/>
    </source>
</evidence>
<dbReference type="GeneID" id="30008782"/>
<dbReference type="InterPro" id="IPR044851">
    <property type="entry name" value="Wax_synthase"/>
</dbReference>
<evidence type="ECO:0000313" key="10">
    <source>
        <dbReference type="Proteomes" id="UP000078343"/>
    </source>
</evidence>
<dbReference type="Pfam" id="PF13813">
    <property type="entry name" value="MBOAT_2"/>
    <property type="match status" value="1"/>
</dbReference>
<gene>
    <name evidence="9" type="ORF">AYL99_04613</name>
</gene>
<feature type="domain" description="Wax synthase" evidence="8">
    <location>
        <begin position="295"/>
        <end position="401"/>
    </location>
</feature>
<keyword evidence="6 7" id="KW-0472">Membrane</keyword>
<dbReference type="RefSeq" id="XP_018695777.1">
    <property type="nucleotide sequence ID" value="XM_018836127.1"/>
</dbReference>
<comment type="similarity">
    <text evidence="2">Belongs to the wax synthase family.</text>
</comment>
<sequence length="488" mass="54407">MVSSYAEAEQRVHDAYVKALHGGTVKPASSVVASLNFALLIGWLFVSPSISELCFRRCRLPVFLCISYASIWNLLYTRSIGVVGSIGVGLNSVLCVVLAVNFILLHDPRTFKRLVLRSDGGPSGADTSTELAQGLDACDGQGRKQLLAWEHMPGNPWRRLLWILDLITSFRTVHWSWSSSASPPDARWLNNDSSYRTASAGRNLSRFLVDYFLIDLLKCIMIADPYFVGYSTKQPPPYLSPYLTSSGALYTYRLLLSTAGMYLAVDLEYSTAALVQVNFLGPGILGLNALPFAFPPIWGNPSAILRKGLRGFWGQCWHQFFRMHFVSIGDAMANILLRNEHWNPCNYGSPDRKPRQDLKPSRARHVVRIVTVFLLSGILHACASYTLLGPAKPVATFLFFALQPLGMAIQHACSRLFAGSYLPSLPDRWTAMIRQAANAGFTLLWLWGTGGMFFDDMAKGGMWLLEPIPVSFIRGLGLSNYDKRFWCW</sequence>
<feature type="transmembrane region" description="Helical" evidence="7">
    <location>
        <begin position="366"/>
        <end position="388"/>
    </location>
</feature>
<dbReference type="EMBL" id="LVYI01000003">
    <property type="protein sequence ID" value="OAP62410.1"/>
    <property type="molecule type" value="Genomic_DNA"/>
</dbReference>
<feature type="transmembrane region" description="Helical" evidence="7">
    <location>
        <begin position="435"/>
        <end position="454"/>
    </location>
</feature>
<evidence type="ECO:0000313" key="9">
    <source>
        <dbReference type="EMBL" id="OAP62410.1"/>
    </source>
</evidence>
<organism evidence="9 10">
    <name type="scientific">Fonsecaea erecta</name>
    <dbReference type="NCBI Taxonomy" id="1367422"/>
    <lineage>
        <taxon>Eukaryota</taxon>
        <taxon>Fungi</taxon>
        <taxon>Dikarya</taxon>
        <taxon>Ascomycota</taxon>
        <taxon>Pezizomycotina</taxon>
        <taxon>Eurotiomycetes</taxon>
        <taxon>Chaetothyriomycetidae</taxon>
        <taxon>Chaetothyriales</taxon>
        <taxon>Herpotrichiellaceae</taxon>
        <taxon>Fonsecaea</taxon>
    </lineage>
</organism>
<evidence type="ECO:0000256" key="6">
    <source>
        <dbReference type="ARBA" id="ARBA00023136"/>
    </source>
</evidence>
<dbReference type="OrthoDB" id="2796277at2759"/>
<keyword evidence="4 7" id="KW-0812">Transmembrane</keyword>
<dbReference type="PANTHER" id="PTHR31595:SF67">
    <property type="entry name" value="WAX SYNTHASE DOMAIN-CONTAINING PROTEIN"/>
    <property type="match status" value="1"/>
</dbReference>
<comment type="caution">
    <text evidence="9">The sequence shown here is derived from an EMBL/GenBank/DDBJ whole genome shotgun (WGS) entry which is preliminary data.</text>
</comment>
<protein>
    <recommendedName>
        <fullName evidence="8">Wax synthase domain-containing protein</fullName>
    </recommendedName>
</protein>
<evidence type="ECO:0000256" key="2">
    <source>
        <dbReference type="ARBA" id="ARBA00007282"/>
    </source>
</evidence>
<comment type="subcellular location">
    <subcellularLocation>
        <location evidence="1">Membrane</location>
        <topology evidence="1">Multi-pass membrane protein</topology>
    </subcellularLocation>
</comment>
<accession>A0A178ZRH0</accession>
<dbReference type="PANTHER" id="PTHR31595">
    <property type="entry name" value="LONG-CHAIN-ALCOHOL O-FATTY-ACYLTRANSFERASE 3-RELATED"/>
    <property type="match status" value="1"/>
</dbReference>
<evidence type="ECO:0000256" key="1">
    <source>
        <dbReference type="ARBA" id="ARBA00004141"/>
    </source>
</evidence>
<evidence type="ECO:0000256" key="5">
    <source>
        <dbReference type="ARBA" id="ARBA00022989"/>
    </source>
</evidence>
<keyword evidence="5 7" id="KW-1133">Transmembrane helix</keyword>
<evidence type="ECO:0000259" key="8">
    <source>
        <dbReference type="Pfam" id="PF13813"/>
    </source>
</evidence>
<dbReference type="AlphaFoldDB" id="A0A178ZRH0"/>
<dbReference type="GO" id="GO:0006629">
    <property type="term" value="P:lipid metabolic process"/>
    <property type="evidence" value="ECO:0007669"/>
    <property type="project" value="InterPro"/>
</dbReference>
<proteinExistence type="inferred from homology"/>
<evidence type="ECO:0000256" key="7">
    <source>
        <dbReference type="SAM" id="Phobius"/>
    </source>
</evidence>
<dbReference type="GO" id="GO:0008374">
    <property type="term" value="F:O-acyltransferase activity"/>
    <property type="evidence" value="ECO:0007669"/>
    <property type="project" value="InterPro"/>
</dbReference>
<dbReference type="GO" id="GO:0016020">
    <property type="term" value="C:membrane"/>
    <property type="evidence" value="ECO:0007669"/>
    <property type="project" value="UniProtKB-SubCell"/>
</dbReference>
<keyword evidence="10" id="KW-1185">Reference proteome</keyword>
<evidence type="ECO:0000256" key="3">
    <source>
        <dbReference type="ARBA" id="ARBA00022679"/>
    </source>
</evidence>
<reference evidence="9 10" key="1">
    <citation type="submission" date="2016-04" db="EMBL/GenBank/DDBJ databases">
        <title>Draft genome of Fonsecaea erecta CBS 125763.</title>
        <authorList>
            <person name="Weiss V.A."/>
            <person name="Vicente V.A."/>
            <person name="Raittz R.T."/>
            <person name="Moreno L.F."/>
            <person name="De Souza E.M."/>
            <person name="Pedrosa F.O."/>
            <person name="Steffens M.B."/>
            <person name="Faoro H."/>
            <person name="Tadra-Sfeir M.Z."/>
            <person name="Najafzadeh M.J."/>
            <person name="Felipe M.S."/>
            <person name="Teixeira M."/>
            <person name="Sun J."/>
            <person name="Xi L."/>
            <person name="Gomes R."/>
            <person name="De Azevedo C.M."/>
            <person name="Salgado C.G."/>
            <person name="Da Silva M.B."/>
            <person name="Nascimento M.F."/>
            <person name="Queiroz-Telles F."/>
            <person name="Attili D.S."/>
            <person name="Gorbushina A."/>
        </authorList>
    </citation>
    <scope>NUCLEOTIDE SEQUENCE [LARGE SCALE GENOMIC DNA]</scope>
    <source>
        <strain evidence="9 10">CBS 125763</strain>
    </source>
</reference>
<feature type="transmembrane region" description="Helical" evidence="7">
    <location>
        <begin position="28"/>
        <end position="46"/>
    </location>
</feature>
<dbReference type="InterPro" id="IPR032805">
    <property type="entry name" value="Wax_synthase_dom"/>
</dbReference>
<feature type="transmembrane region" description="Helical" evidence="7">
    <location>
        <begin position="58"/>
        <end position="76"/>
    </location>
</feature>
<dbReference type="Proteomes" id="UP000078343">
    <property type="component" value="Unassembled WGS sequence"/>
</dbReference>
<keyword evidence="3" id="KW-0808">Transferase</keyword>
<feature type="transmembrane region" description="Helical" evidence="7">
    <location>
        <begin position="82"/>
        <end position="104"/>
    </location>
</feature>
<name>A0A178ZRH0_9EURO</name>